<sequence>MNPGNFPPSKLTLKVGCIVMLLRNLNPKKGLCNGTRLIVKEIGQYVLKVAVMKLNENSEDQVEFIPRIQLTTMEDDYPFILSRKQFPLKLSFAMTINKSQGQSLTNVGIDLRSPLFTHGQLYVALSRSTNLQGIHVLHGHNLQNITILPKNNTIENIIYPELLI</sequence>
<protein>
    <recommendedName>
        <fullName evidence="1">DNA helicase Pif1-like 2B domain-containing protein</fullName>
    </recommendedName>
</protein>
<organism evidence="2">
    <name type="scientific">Absidia glauca</name>
    <name type="common">Pin mould</name>
    <dbReference type="NCBI Taxonomy" id="4829"/>
    <lineage>
        <taxon>Eukaryota</taxon>
        <taxon>Fungi</taxon>
        <taxon>Fungi incertae sedis</taxon>
        <taxon>Mucoromycota</taxon>
        <taxon>Mucoromycotina</taxon>
        <taxon>Mucoromycetes</taxon>
        <taxon>Mucorales</taxon>
        <taxon>Cunninghamellaceae</taxon>
        <taxon>Absidia</taxon>
    </lineage>
</organism>
<dbReference type="Pfam" id="PF21530">
    <property type="entry name" value="Pif1_2B_dom"/>
    <property type="match status" value="1"/>
</dbReference>
<evidence type="ECO:0000259" key="1">
    <source>
        <dbReference type="Pfam" id="PF21530"/>
    </source>
</evidence>
<dbReference type="InParanoid" id="A0A163K2P6"/>
<name>A0A163K2P6_ABSGL</name>
<dbReference type="AlphaFoldDB" id="A0A163K2P6"/>
<dbReference type="STRING" id="4829.A0A163K2P6"/>
<dbReference type="GO" id="GO:0006260">
    <property type="term" value="P:DNA replication"/>
    <property type="evidence" value="ECO:0007669"/>
    <property type="project" value="TreeGrafter"/>
</dbReference>
<keyword evidence="3" id="KW-1185">Reference proteome</keyword>
<dbReference type="CDD" id="cd18809">
    <property type="entry name" value="SF1_C_RecD"/>
    <property type="match status" value="1"/>
</dbReference>
<dbReference type="PANTHER" id="PTHR23274:SF51">
    <property type="entry name" value="OS03G0423850 PROTEIN"/>
    <property type="match status" value="1"/>
</dbReference>
<evidence type="ECO:0000313" key="3">
    <source>
        <dbReference type="Proteomes" id="UP000078561"/>
    </source>
</evidence>
<gene>
    <name evidence="2" type="primary">ABSGL_09629.1 scaffold 11492</name>
</gene>
<proteinExistence type="predicted"/>
<dbReference type="PANTHER" id="PTHR23274">
    <property type="entry name" value="DNA HELICASE-RELATED"/>
    <property type="match status" value="1"/>
</dbReference>
<reference evidence="2" key="1">
    <citation type="submission" date="2016-04" db="EMBL/GenBank/DDBJ databases">
        <authorList>
            <person name="Evans L.H."/>
            <person name="Alamgir A."/>
            <person name="Owens N."/>
            <person name="Weber N.D."/>
            <person name="Virtaneva K."/>
            <person name="Barbian K."/>
            <person name="Babar A."/>
            <person name="Rosenke K."/>
        </authorList>
    </citation>
    <scope>NUCLEOTIDE SEQUENCE [LARGE SCALE GENOMIC DNA]</scope>
    <source>
        <strain evidence="2">CBS 101.48</strain>
    </source>
</reference>
<dbReference type="OrthoDB" id="2276811at2759"/>
<feature type="domain" description="DNA helicase Pif1-like 2B" evidence="1">
    <location>
        <begin position="5"/>
        <end position="41"/>
    </location>
</feature>
<dbReference type="EMBL" id="LT554269">
    <property type="protein sequence ID" value="SAM03783.1"/>
    <property type="molecule type" value="Genomic_DNA"/>
</dbReference>
<dbReference type="Proteomes" id="UP000078561">
    <property type="component" value="Unassembled WGS sequence"/>
</dbReference>
<dbReference type="OMA" id="FAIQINK"/>
<dbReference type="InterPro" id="IPR027417">
    <property type="entry name" value="P-loop_NTPase"/>
</dbReference>
<dbReference type="InterPro" id="IPR049163">
    <property type="entry name" value="Pif1-like_2B_dom"/>
</dbReference>
<dbReference type="GO" id="GO:0005657">
    <property type="term" value="C:replication fork"/>
    <property type="evidence" value="ECO:0007669"/>
    <property type="project" value="TreeGrafter"/>
</dbReference>
<dbReference type="FunFam" id="3.40.50.300:FF:002884">
    <property type="entry name" value="ATP-dependent DNA helicase"/>
    <property type="match status" value="1"/>
</dbReference>
<dbReference type="SUPFAM" id="SSF52540">
    <property type="entry name" value="P-loop containing nucleoside triphosphate hydrolases"/>
    <property type="match status" value="1"/>
</dbReference>
<evidence type="ECO:0000313" key="2">
    <source>
        <dbReference type="EMBL" id="SAM03783.1"/>
    </source>
</evidence>
<dbReference type="Gene3D" id="3.40.50.300">
    <property type="entry name" value="P-loop containing nucleotide triphosphate hydrolases"/>
    <property type="match status" value="1"/>
</dbReference>
<accession>A0A163K2P6</accession>